<evidence type="ECO:0000259" key="8">
    <source>
        <dbReference type="Pfam" id="PF18101"/>
    </source>
</evidence>
<reference evidence="9 10" key="1">
    <citation type="journal article" date="2019" name="Sci. Rep.">
        <title>Comparative genomics of chytrid fungi reveal insights into the obligate biotrophic and pathogenic lifestyle of Synchytrium endobioticum.</title>
        <authorList>
            <person name="van de Vossenberg B.T.L.H."/>
            <person name="Warris S."/>
            <person name="Nguyen H.D.T."/>
            <person name="van Gent-Pelzer M.P.E."/>
            <person name="Joly D.L."/>
            <person name="van de Geest H.C."/>
            <person name="Bonants P.J.M."/>
            <person name="Smith D.S."/>
            <person name="Levesque C.A."/>
            <person name="van der Lee T.A.J."/>
        </authorList>
    </citation>
    <scope>NUCLEOTIDE SEQUENCE [LARGE SCALE GENOMIC DNA]</scope>
    <source>
        <strain evidence="9 10">CBS 675.73</strain>
    </source>
</reference>
<protein>
    <recommendedName>
        <fullName evidence="7">PAN2-PAN3 deadenylation complex subunit PAN3</fullName>
    </recommendedName>
    <alternativeName>
        <fullName evidence="7">PAB1P-dependent poly(A)-specific ribonuclease</fullName>
    </alternativeName>
    <alternativeName>
        <fullName evidence="7">Poly(A)-nuclease deadenylation complex subunit 3</fullName>
        <shortName evidence="7">PAN deadenylation complex subunit 3</shortName>
    </alternativeName>
</protein>
<dbReference type="Pfam" id="PF18101">
    <property type="entry name" value="Pan3_CK"/>
    <property type="match status" value="1"/>
</dbReference>
<evidence type="ECO:0000313" key="9">
    <source>
        <dbReference type="EMBL" id="TPX72081.1"/>
    </source>
</evidence>
<sequence length="592" mass="66649">MSRILVFLASNYGRSLEPGLQIGPCFIRTGPNQFNPQDTPDRQKLRYDSPEFKPSNISHGVLNAPSFVPSNLASHVGFNSFEAFDSPEPAYAGYEQRHSQYEHDQMVSGFASMGVSNSSIYLPDLVSQSLNDHPQQMNQPLIRLWICDQSIKLQYHLYNPPLPHVSNMGPQQKPIHYFFMDENLRETLQRRSEAAQQLLDPNAPEAANLPSEVHVYHSLSPIDDKPERHSKVFGFPTCIYKAISALDGKPYVLRRIEGFRLLTDAAISSVEPWRRLKHSSIVSVREAFTTKAFGDNSLIFVYDYHPLSTTLSAKYLSATPLRANAKPGVPERSLWSYIVQISSAIKALHSAGLAARILEPSKILVTGKNRVRLNCCGIFDTINFDGGKSMLQFQQDDLVNFGRLIVALACGALASVHNLPKSLEHISRSYSPDLKNVILLLLSKRNSYKSIDEVLTMIMPRVVHEMSTAHGQSDILESELTRETENGRVVRLLCKLGFINERPEFDLDPSWSETGDRYLLKLFRDYVFHQVDELGNPVVDVGHVLQCLNKLDAGVDEKIMLMSRDEQSCLIVSYKDLKQCVDTSFGHLSRTL</sequence>
<comment type="subcellular location">
    <subcellularLocation>
        <location evidence="1 7">Cytoplasm</location>
    </subcellularLocation>
</comment>
<dbReference type="GO" id="GO:0031251">
    <property type="term" value="C:PAN complex"/>
    <property type="evidence" value="ECO:0007669"/>
    <property type="project" value="UniProtKB-UniRule"/>
</dbReference>
<dbReference type="GO" id="GO:0008143">
    <property type="term" value="F:poly(A) binding"/>
    <property type="evidence" value="ECO:0007669"/>
    <property type="project" value="TreeGrafter"/>
</dbReference>
<dbReference type="Proteomes" id="UP000320333">
    <property type="component" value="Unassembled WGS sequence"/>
</dbReference>
<comment type="subunit">
    <text evidence="7">Homodimer. Forms a heterotrimer with a catalytic subunit PAN2 to form the poly(A)-nuclease (PAN) deadenylation complex. Interacts (via PAM-2 motif) with poly(A)-binding protein PAB1 (via PABC domain), conferring substrate specificity of the enzyme complex.</text>
</comment>
<comment type="domain">
    <text evidence="7">The pseudokinase domain, the coiled-coil (CC), and C-terminal knob domain (CK) form a structural unit (PKC) that forms an extensive high-affinity interaction surface for PAN2.</text>
</comment>
<comment type="domain">
    <text evidence="7">The N-terminal zinc finger binds to poly(A) RNA.</text>
</comment>
<feature type="domain" description="Pan3 C-terminal knob" evidence="8">
    <location>
        <begin position="451"/>
        <end position="588"/>
    </location>
</feature>
<organism evidence="9 10">
    <name type="scientific">Chytriomyces confervae</name>
    <dbReference type="NCBI Taxonomy" id="246404"/>
    <lineage>
        <taxon>Eukaryota</taxon>
        <taxon>Fungi</taxon>
        <taxon>Fungi incertae sedis</taxon>
        <taxon>Chytridiomycota</taxon>
        <taxon>Chytridiomycota incertae sedis</taxon>
        <taxon>Chytridiomycetes</taxon>
        <taxon>Chytridiales</taxon>
        <taxon>Chytriomycetaceae</taxon>
        <taxon>Chytriomyces</taxon>
    </lineage>
</organism>
<dbReference type="AlphaFoldDB" id="A0A507F718"/>
<comment type="function">
    <text evidence="7">Regulatory subunit of the poly(A)-nuclease (PAN) deadenylation complex, one of two cytoplasmic mRNA deadenylases involved in mRNA turnover. PAN specifically shortens poly(A) tails of RNA and the activity is stimulated by poly(A)-binding protein PAB1. PAN deadenylation is followed by rapid degradation of the shortened mRNA tails by the CCR4-NOT complex. Deadenylated mRNAs are then degraded by two alternative mechanisms, namely exosome-mediated 3'-5' exonucleolytic degradation, or deadenlyation-dependent mRNA decaping and subsequent 5'-3' exonucleolytic degradation by XRN1. May also be involved in post-transcriptional maturation of mRNA poly(A) tails. PAN3 acts as a positive regulator for PAN activity, recruiting the catalytic subunit PAN2 to mRNA via its interaction with RNA and with PAB1.</text>
</comment>
<comment type="caution">
    <text evidence="9">The sequence shown here is derived from an EMBL/GenBank/DDBJ whole genome shotgun (WGS) entry which is preliminary data.</text>
</comment>
<dbReference type="InterPro" id="IPR030844">
    <property type="entry name" value="PAN3"/>
</dbReference>
<dbReference type="GO" id="GO:0006397">
    <property type="term" value="P:mRNA processing"/>
    <property type="evidence" value="ECO:0007669"/>
    <property type="project" value="UniProtKB-KW"/>
</dbReference>
<evidence type="ECO:0000313" key="10">
    <source>
        <dbReference type="Proteomes" id="UP000320333"/>
    </source>
</evidence>
<keyword evidence="6 7" id="KW-0175">Coiled coil</keyword>
<feature type="binding site" evidence="7">
    <location>
        <begin position="361"/>
        <end position="362"/>
    </location>
    <ligand>
        <name>ATP</name>
        <dbReference type="ChEBI" id="CHEBI:30616"/>
    </ligand>
</feature>
<dbReference type="FunFam" id="1.10.287.3700:FF:000001">
    <property type="entry name" value="PAN2-PAN3 deadenylation complex subunit PAN3"/>
    <property type="match status" value="1"/>
</dbReference>
<keyword evidence="2 7" id="KW-0963">Cytoplasm</keyword>
<dbReference type="SUPFAM" id="SSF56112">
    <property type="entry name" value="Protein kinase-like (PK-like)"/>
    <property type="match status" value="1"/>
</dbReference>
<feature type="binding site" evidence="7">
    <location>
        <position position="254"/>
    </location>
    <ligand>
        <name>ATP</name>
        <dbReference type="ChEBI" id="CHEBI:30616"/>
    </ligand>
</feature>
<dbReference type="Gene3D" id="1.20.5.5160">
    <property type="match status" value="1"/>
</dbReference>
<dbReference type="STRING" id="246404.A0A507F718"/>
<dbReference type="Gene3D" id="1.10.287.3700">
    <property type="match status" value="1"/>
</dbReference>
<comment type="caution">
    <text evidence="7">Lacks conserved residue(s) required for the propagation of feature annotation.</text>
</comment>
<dbReference type="GO" id="GO:0005524">
    <property type="term" value="F:ATP binding"/>
    <property type="evidence" value="ECO:0007669"/>
    <property type="project" value="UniProtKB-UniRule"/>
</dbReference>
<dbReference type="GO" id="GO:0000932">
    <property type="term" value="C:P-body"/>
    <property type="evidence" value="ECO:0007669"/>
    <property type="project" value="TreeGrafter"/>
</dbReference>
<evidence type="ECO:0000256" key="6">
    <source>
        <dbReference type="ARBA" id="ARBA00023054"/>
    </source>
</evidence>
<evidence type="ECO:0000256" key="7">
    <source>
        <dbReference type="HAMAP-Rule" id="MF_03181"/>
    </source>
</evidence>
<dbReference type="InterPro" id="IPR011009">
    <property type="entry name" value="Kinase-like_dom_sf"/>
</dbReference>
<evidence type="ECO:0000256" key="2">
    <source>
        <dbReference type="ARBA" id="ARBA00022490"/>
    </source>
</evidence>
<evidence type="ECO:0000256" key="4">
    <source>
        <dbReference type="ARBA" id="ARBA00022741"/>
    </source>
</evidence>
<comment type="domain">
    <text evidence="7">Contains a pseudokinase domain. The protein kinase domain is predicted to be catalytically inactive because some of the residues important for catalytic activity are substituted and it lacks the equivalent of the binding site for a peptide substrate. However, it has retained an ATP-binding site and ATP-binding is required for mRNA degradation, stimulating the activity of the PAN2 nuclease in vitro. The nucleotide-binding site is juxtaposed to the RNase active site of PAN2 in the complex and may actually bind nucleosides of a poly(A) RNA rather than ATP, feeding the poly(A)-tail to the active site of the deadenylase and thus increasing the efficiency with which this distributive enzyme degrades oligo(A) RNAs.</text>
</comment>
<accession>A0A507F718</accession>
<keyword evidence="10" id="KW-1185">Reference proteome</keyword>
<dbReference type="EMBL" id="QEAP01000231">
    <property type="protein sequence ID" value="TPX72081.1"/>
    <property type="molecule type" value="Genomic_DNA"/>
</dbReference>
<dbReference type="OrthoDB" id="204958at2759"/>
<dbReference type="PANTHER" id="PTHR12272">
    <property type="entry name" value="DEADENYLATION COMPLEX SUBUNIT PAN3"/>
    <property type="match status" value="1"/>
</dbReference>
<evidence type="ECO:0000256" key="3">
    <source>
        <dbReference type="ARBA" id="ARBA00022664"/>
    </source>
</evidence>
<keyword evidence="5 7" id="KW-0067">ATP-binding</keyword>
<dbReference type="PANTHER" id="PTHR12272:SF11">
    <property type="entry name" value="PAN2-PAN3 DEADENYLATION COMPLEX SUBUNIT PAN3"/>
    <property type="match status" value="1"/>
</dbReference>
<dbReference type="GO" id="GO:0000289">
    <property type="term" value="P:nuclear-transcribed mRNA poly(A) tail shortening"/>
    <property type="evidence" value="ECO:0007669"/>
    <property type="project" value="UniProtKB-UniRule"/>
</dbReference>
<feature type="coiled-coil region" evidence="7">
    <location>
        <begin position="460"/>
        <end position="498"/>
    </location>
</feature>
<keyword evidence="4 7" id="KW-0547">Nucleotide-binding</keyword>
<feature type="region of interest" description="Knob domain" evidence="7">
    <location>
        <begin position="499"/>
        <end position="592"/>
    </location>
</feature>
<dbReference type="FunFam" id="1.20.5.5160:FF:000002">
    <property type="entry name" value="PAN2-PAN3 deadenylation complex subunit PAN3"/>
    <property type="match status" value="1"/>
</dbReference>
<gene>
    <name evidence="7" type="primary">PAN3</name>
    <name evidence="9" type="ORF">CcCBS67573_g05911</name>
</gene>
<name>A0A507F718_9FUNG</name>
<dbReference type="Gene3D" id="1.10.510.10">
    <property type="entry name" value="Transferase(Phosphotransferase) domain 1"/>
    <property type="match status" value="1"/>
</dbReference>
<evidence type="ECO:0000256" key="1">
    <source>
        <dbReference type="ARBA" id="ARBA00004496"/>
    </source>
</evidence>
<evidence type="ECO:0000256" key="5">
    <source>
        <dbReference type="ARBA" id="ARBA00022840"/>
    </source>
</evidence>
<dbReference type="InterPro" id="IPR041332">
    <property type="entry name" value="Pan3_CK"/>
</dbReference>
<feature type="binding site" evidence="7">
    <location>
        <begin position="303"/>
        <end position="310"/>
    </location>
    <ligand>
        <name>ATP</name>
        <dbReference type="ChEBI" id="CHEBI:30616"/>
    </ligand>
</feature>
<dbReference type="HAMAP" id="MF_03181">
    <property type="entry name" value="PAN3"/>
    <property type="match status" value="1"/>
</dbReference>
<proteinExistence type="inferred from homology"/>
<keyword evidence="3 7" id="KW-0507">mRNA processing</keyword>
<comment type="similarity">
    <text evidence="7">Belongs to the protein kinase superfamily. PAN3 family.</text>
</comment>